<keyword evidence="1" id="KW-0732">Signal</keyword>
<name>A0A1I0MHM3_9BACT</name>
<dbReference type="AlphaFoldDB" id="A0A1I0MHM3"/>
<dbReference type="RefSeq" id="WP_139177346.1">
    <property type="nucleotide sequence ID" value="NZ_FOIR01000001.1"/>
</dbReference>
<accession>A0A1I0MHM3</accession>
<proteinExistence type="predicted"/>
<evidence type="ECO:0000313" key="2">
    <source>
        <dbReference type="EMBL" id="SEV87568.1"/>
    </source>
</evidence>
<gene>
    <name evidence="2" type="ORF">SAMN05216290_0390</name>
</gene>
<protein>
    <recommendedName>
        <fullName evidence="4">Outer membrane protein beta-barrel domain-containing protein</fullName>
    </recommendedName>
</protein>
<dbReference type="Proteomes" id="UP000199437">
    <property type="component" value="Unassembled WGS sequence"/>
</dbReference>
<dbReference type="GeneID" id="99985152"/>
<evidence type="ECO:0008006" key="4">
    <source>
        <dbReference type="Google" id="ProtNLM"/>
    </source>
</evidence>
<sequence length="140" mass="15638">MKKVFLIALCLFALNQAKAQVGLSFLHSEAVSSFGISTNPEKRIWGEGRIDMDVSEFSPEIMGFYNFIRKEDFNLFGGLGYRFKLAEGPVIPAVGFTVKPFEKMRNFAFHAEGAYVSGAVDGDDFLKGAIGFRYFIKKSK</sequence>
<reference evidence="3" key="1">
    <citation type="submission" date="2016-10" db="EMBL/GenBank/DDBJ databases">
        <authorList>
            <person name="Varghese N."/>
            <person name="Submissions S."/>
        </authorList>
    </citation>
    <scope>NUCLEOTIDE SEQUENCE [LARGE SCALE GENOMIC DNA]</scope>
    <source>
        <strain evidence="3">CGMCC 1.12402</strain>
    </source>
</reference>
<evidence type="ECO:0000256" key="1">
    <source>
        <dbReference type="SAM" id="SignalP"/>
    </source>
</evidence>
<dbReference type="EMBL" id="FOIR01000001">
    <property type="protein sequence ID" value="SEV87568.1"/>
    <property type="molecule type" value="Genomic_DNA"/>
</dbReference>
<evidence type="ECO:0000313" key="3">
    <source>
        <dbReference type="Proteomes" id="UP000199437"/>
    </source>
</evidence>
<dbReference type="OrthoDB" id="960907at2"/>
<keyword evidence="3" id="KW-1185">Reference proteome</keyword>
<feature type="chain" id="PRO_5011611797" description="Outer membrane protein beta-barrel domain-containing protein" evidence="1">
    <location>
        <begin position="20"/>
        <end position="140"/>
    </location>
</feature>
<organism evidence="2 3">
    <name type="scientific">Roseivirga pacifica</name>
    <dbReference type="NCBI Taxonomy" id="1267423"/>
    <lineage>
        <taxon>Bacteria</taxon>
        <taxon>Pseudomonadati</taxon>
        <taxon>Bacteroidota</taxon>
        <taxon>Cytophagia</taxon>
        <taxon>Cytophagales</taxon>
        <taxon>Roseivirgaceae</taxon>
        <taxon>Roseivirga</taxon>
    </lineage>
</organism>
<feature type="signal peptide" evidence="1">
    <location>
        <begin position="1"/>
        <end position="19"/>
    </location>
</feature>
<dbReference type="STRING" id="1267423.SAMN05216290_0390"/>